<keyword evidence="1" id="KW-1133">Transmembrane helix</keyword>
<gene>
    <name evidence="2" type="ORF">GRI34_09335</name>
</gene>
<feature type="transmembrane region" description="Helical" evidence="1">
    <location>
        <begin position="84"/>
        <end position="102"/>
    </location>
</feature>
<dbReference type="AlphaFoldDB" id="A0A6I4TKW5"/>
<proteinExistence type="predicted"/>
<keyword evidence="1" id="KW-0472">Membrane</keyword>
<evidence type="ECO:0000313" key="3">
    <source>
        <dbReference type="Proteomes" id="UP000432727"/>
    </source>
</evidence>
<sequence length="103" mass="11694">MGDKKRRERAFQFKLSMAIGVTFALSLFLIIAIGDCWASYNTPELIRGCEQEKRFEGRFYWVVVGAFWIAAIALRAKNISISKLLAIGGGPFAFTPVLMMWHF</sequence>
<comment type="caution">
    <text evidence="2">The sequence shown here is derived from an EMBL/GenBank/DDBJ whole genome shotgun (WGS) entry which is preliminary data.</text>
</comment>
<reference evidence="2 3" key="1">
    <citation type="submission" date="2019-12" db="EMBL/GenBank/DDBJ databases">
        <title>Genomic-based taxomic classification of the family Erythrobacteraceae.</title>
        <authorList>
            <person name="Xu L."/>
        </authorList>
    </citation>
    <scope>NUCLEOTIDE SEQUENCE [LARGE SCALE GENOMIC DNA]</scope>
    <source>
        <strain evidence="2 3">JCM 12189</strain>
    </source>
</reference>
<dbReference type="EMBL" id="WTYI01000001">
    <property type="protein sequence ID" value="MXO96615.1"/>
    <property type="molecule type" value="Genomic_DNA"/>
</dbReference>
<evidence type="ECO:0000256" key="1">
    <source>
        <dbReference type="SAM" id="Phobius"/>
    </source>
</evidence>
<protein>
    <submittedName>
        <fullName evidence="2">Uncharacterized protein</fullName>
    </submittedName>
</protein>
<feature type="transmembrane region" description="Helical" evidence="1">
    <location>
        <begin position="60"/>
        <end position="77"/>
    </location>
</feature>
<dbReference type="OrthoDB" id="9847811at2"/>
<dbReference type="Proteomes" id="UP000432727">
    <property type="component" value="Unassembled WGS sequence"/>
</dbReference>
<evidence type="ECO:0000313" key="2">
    <source>
        <dbReference type="EMBL" id="MXO96615.1"/>
    </source>
</evidence>
<dbReference type="RefSeq" id="WP_160595694.1">
    <property type="nucleotide sequence ID" value="NZ_WTYI01000001.1"/>
</dbReference>
<organism evidence="2 3">
    <name type="scientific">Qipengyuania aquimaris</name>
    <dbReference type="NCBI Taxonomy" id="255984"/>
    <lineage>
        <taxon>Bacteria</taxon>
        <taxon>Pseudomonadati</taxon>
        <taxon>Pseudomonadota</taxon>
        <taxon>Alphaproteobacteria</taxon>
        <taxon>Sphingomonadales</taxon>
        <taxon>Erythrobacteraceae</taxon>
        <taxon>Qipengyuania</taxon>
    </lineage>
</organism>
<feature type="transmembrane region" description="Helical" evidence="1">
    <location>
        <begin position="21"/>
        <end position="40"/>
    </location>
</feature>
<name>A0A6I4TKW5_9SPHN</name>
<keyword evidence="1" id="KW-0812">Transmembrane</keyword>
<keyword evidence="3" id="KW-1185">Reference proteome</keyword>
<accession>A0A6I4TKW5</accession>